<comment type="caution">
    <text evidence="2">The sequence shown here is derived from an EMBL/GenBank/DDBJ whole genome shotgun (WGS) entry which is preliminary data.</text>
</comment>
<evidence type="ECO:0000259" key="1">
    <source>
        <dbReference type="Pfam" id="PF14280"/>
    </source>
</evidence>
<dbReference type="Pfam" id="PF14280">
    <property type="entry name" value="DUF4365"/>
    <property type="match status" value="1"/>
</dbReference>
<dbReference type="EMBL" id="BAABIP010000007">
    <property type="protein sequence ID" value="GAA4762864.1"/>
    <property type="molecule type" value="Genomic_DNA"/>
</dbReference>
<keyword evidence="3" id="KW-1185">Reference proteome</keyword>
<evidence type="ECO:0000313" key="3">
    <source>
        <dbReference type="Proteomes" id="UP001500141"/>
    </source>
</evidence>
<reference evidence="3" key="1">
    <citation type="journal article" date="2019" name="Int. J. Syst. Evol. Microbiol.">
        <title>The Global Catalogue of Microorganisms (GCM) 10K type strain sequencing project: providing services to taxonomists for standard genome sequencing and annotation.</title>
        <authorList>
            <consortium name="The Broad Institute Genomics Platform"/>
            <consortium name="The Broad Institute Genome Sequencing Center for Infectious Disease"/>
            <person name="Wu L."/>
            <person name="Ma J."/>
        </authorList>
    </citation>
    <scope>NUCLEOTIDE SEQUENCE [LARGE SCALE GENOMIC DNA]</scope>
    <source>
        <strain evidence="3">JCM 18198</strain>
    </source>
</reference>
<name>A0ABP8ZR09_9FLAO</name>
<accession>A0ABP8ZR09</accession>
<dbReference type="InterPro" id="IPR025375">
    <property type="entry name" value="DUF4365"/>
</dbReference>
<dbReference type="Proteomes" id="UP001500141">
    <property type="component" value="Unassembled WGS sequence"/>
</dbReference>
<protein>
    <recommendedName>
        <fullName evidence="1">DUF4365 domain-containing protein</fullName>
    </recommendedName>
</protein>
<sequence length="298" mass="35685">MELPQRIDNHVTETASYKIFSRNIPNSWIIRDVTERDYGIDCYIEIVNKKNQVTGELISIQLKGINDLTWTKKETYNFSDVKISTTNYWRNFPTPVMLCIVDVTNELVYFEPVKSAIRKSFIKYAEQKTFSYKIQKSNELKLDNLYPFLAAYFQEKNIMIAEINTTTFISMYGEYNSFFDENYGRDEFMGIEISRILFLKHIYNNLEFLCQYYEIKWKLEPLSHYFRESQKIFGKDYYLYEYHNDVIIDKLKKVMIPILLAIREQISEVEKEYYISTNLPLFNIAINIRDNGQFPFEL</sequence>
<evidence type="ECO:0000313" key="2">
    <source>
        <dbReference type="EMBL" id="GAA4762864.1"/>
    </source>
</evidence>
<proteinExistence type="predicted"/>
<feature type="domain" description="DUF4365" evidence="1">
    <location>
        <begin position="13"/>
        <end position="140"/>
    </location>
</feature>
<dbReference type="RefSeq" id="WP_264543807.1">
    <property type="nucleotide sequence ID" value="NZ_BAABIP010000007.1"/>
</dbReference>
<organism evidence="2 3">
    <name type="scientific">Flavobacterium hankyongi</name>
    <dbReference type="NCBI Taxonomy" id="1176532"/>
    <lineage>
        <taxon>Bacteria</taxon>
        <taxon>Pseudomonadati</taxon>
        <taxon>Bacteroidota</taxon>
        <taxon>Flavobacteriia</taxon>
        <taxon>Flavobacteriales</taxon>
        <taxon>Flavobacteriaceae</taxon>
        <taxon>Flavobacterium</taxon>
    </lineage>
</organism>
<gene>
    <name evidence="2" type="ORF">GCM10023230_10330</name>
</gene>